<evidence type="ECO:0000313" key="2">
    <source>
        <dbReference type="Proteomes" id="UP000821865"/>
    </source>
</evidence>
<organism evidence="1 2">
    <name type="scientific">Dermacentor silvarum</name>
    <name type="common">Tick</name>
    <dbReference type="NCBI Taxonomy" id="543639"/>
    <lineage>
        <taxon>Eukaryota</taxon>
        <taxon>Metazoa</taxon>
        <taxon>Ecdysozoa</taxon>
        <taxon>Arthropoda</taxon>
        <taxon>Chelicerata</taxon>
        <taxon>Arachnida</taxon>
        <taxon>Acari</taxon>
        <taxon>Parasitiformes</taxon>
        <taxon>Ixodida</taxon>
        <taxon>Ixodoidea</taxon>
        <taxon>Ixodidae</taxon>
        <taxon>Rhipicephalinae</taxon>
        <taxon>Dermacentor</taxon>
    </lineage>
</organism>
<accession>A0ACB8CVI4</accession>
<reference evidence="1" key="1">
    <citation type="submission" date="2020-05" db="EMBL/GenBank/DDBJ databases">
        <title>Large-scale comparative analyses of tick genomes elucidate their genetic diversity and vector capacities.</title>
        <authorList>
            <person name="Jia N."/>
            <person name="Wang J."/>
            <person name="Shi W."/>
            <person name="Du L."/>
            <person name="Sun Y."/>
            <person name="Zhan W."/>
            <person name="Jiang J."/>
            <person name="Wang Q."/>
            <person name="Zhang B."/>
            <person name="Ji P."/>
            <person name="Sakyi L.B."/>
            <person name="Cui X."/>
            <person name="Yuan T."/>
            <person name="Jiang B."/>
            <person name="Yang W."/>
            <person name="Lam T.T.-Y."/>
            <person name="Chang Q."/>
            <person name="Ding S."/>
            <person name="Wang X."/>
            <person name="Zhu J."/>
            <person name="Ruan X."/>
            <person name="Zhao L."/>
            <person name="Wei J."/>
            <person name="Que T."/>
            <person name="Du C."/>
            <person name="Cheng J."/>
            <person name="Dai P."/>
            <person name="Han X."/>
            <person name="Huang E."/>
            <person name="Gao Y."/>
            <person name="Liu J."/>
            <person name="Shao H."/>
            <person name="Ye R."/>
            <person name="Li L."/>
            <person name="Wei W."/>
            <person name="Wang X."/>
            <person name="Wang C."/>
            <person name="Yang T."/>
            <person name="Huo Q."/>
            <person name="Li W."/>
            <person name="Guo W."/>
            <person name="Chen H."/>
            <person name="Zhou L."/>
            <person name="Ni X."/>
            <person name="Tian J."/>
            <person name="Zhou Y."/>
            <person name="Sheng Y."/>
            <person name="Liu T."/>
            <person name="Pan Y."/>
            <person name="Xia L."/>
            <person name="Li J."/>
            <person name="Zhao F."/>
            <person name="Cao W."/>
        </authorList>
    </citation>
    <scope>NUCLEOTIDE SEQUENCE</scope>
    <source>
        <strain evidence="1">Dsil-2018</strain>
    </source>
</reference>
<dbReference type="Proteomes" id="UP000821865">
    <property type="component" value="Chromosome 4"/>
</dbReference>
<sequence length="152" mass="17535">MSFLVKRTTQLMKVSEGTLYEWVSAKEEAGSVYTEEAFGRKKSNEIPTVAKLMRHFEGDSQLPSVSTATMPRMVEKLRFRCKKRSRNALLIEATHIVQIAVLRGYVRQVPYAYETWVNAEHTNIEVWVDETVDPLHKARRYGLSTVLQYPRG</sequence>
<dbReference type="EMBL" id="CM023473">
    <property type="protein sequence ID" value="KAH7953139.1"/>
    <property type="molecule type" value="Genomic_DNA"/>
</dbReference>
<comment type="caution">
    <text evidence="1">The sequence shown here is derived from an EMBL/GenBank/DDBJ whole genome shotgun (WGS) entry which is preliminary data.</text>
</comment>
<keyword evidence="2" id="KW-1185">Reference proteome</keyword>
<name>A0ACB8CVI4_DERSI</name>
<protein>
    <submittedName>
        <fullName evidence="1">Uncharacterized protein</fullName>
    </submittedName>
</protein>
<evidence type="ECO:0000313" key="1">
    <source>
        <dbReference type="EMBL" id="KAH7953139.1"/>
    </source>
</evidence>
<gene>
    <name evidence="1" type="ORF">HPB49_005045</name>
</gene>
<proteinExistence type="predicted"/>